<proteinExistence type="predicted"/>
<accession>A0A1H9PJC4</accession>
<gene>
    <name evidence="2" type="ORF">SAMN05421767_1603</name>
</gene>
<dbReference type="InterPro" id="IPR049050">
    <property type="entry name" value="nSTAND3"/>
</dbReference>
<reference evidence="2 3" key="1">
    <citation type="submission" date="2016-10" db="EMBL/GenBank/DDBJ databases">
        <authorList>
            <person name="de Groot N.N."/>
        </authorList>
    </citation>
    <scope>NUCLEOTIDE SEQUENCE [LARGE SCALE GENOMIC DNA]</scope>
    <source>
        <strain evidence="2 3">DSM 15827</strain>
    </source>
</reference>
<dbReference type="Gene3D" id="3.40.50.300">
    <property type="entry name" value="P-loop containing nucleotide triphosphate hydrolases"/>
    <property type="match status" value="1"/>
</dbReference>
<dbReference type="SUPFAM" id="SSF52540">
    <property type="entry name" value="P-loop containing nucleoside triphosphate hydrolases"/>
    <property type="match status" value="1"/>
</dbReference>
<dbReference type="STRING" id="137733.SAMN05421767_1603"/>
<evidence type="ECO:0000313" key="3">
    <source>
        <dbReference type="Proteomes" id="UP000198556"/>
    </source>
</evidence>
<dbReference type="Proteomes" id="UP000198556">
    <property type="component" value="Unassembled WGS sequence"/>
</dbReference>
<organism evidence="2 3">
    <name type="scientific">Granulicatella balaenopterae</name>
    <dbReference type="NCBI Taxonomy" id="137733"/>
    <lineage>
        <taxon>Bacteria</taxon>
        <taxon>Bacillati</taxon>
        <taxon>Bacillota</taxon>
        <taxon>Bacilli</taxon>
        <taxon>Lactobacillales</taxon>
        <taxon>Carnobacteriaceae</taxon>
        <taxon>Granulicatella</taxon>
    </lineage>
</organism>
<dbReference type="InterPro" id="IPR027417">
    <property type="entry name" value="P-loop_NTPase"/>
</dbReference>
<name>A0A1H9PJC4_9LACT</name>
<evidence type="ECO:0000259" key="1">
    <source>
        <dbReference type="Pfam" id="PF20720"/>
    </source>
</evidence>
<evidence type="ECO:0000313" key="2">
    <source>
        <dbReference type="EMBL" id="SER48264.1"/>
    </source>
</evidence>
<dbReference type="Pfam" id="PF20720">
    <property type="entry name" value="nSTAND3"/>
    <property type="match status" value="1"/>
</dbReference>
<keyword evidence="3" id="KW-1185">Reference proteome</keyword>
<dbReference type="AlphaFoldDB" id="A0A1H9PJC4"/>
<dbReference type="EMBL" id="FOGF01000060">
    <property type="protein sequence ID" value="SER48264.1"/>
    <property type="molecule type" value="Genomic_DNA"/>
</dbReference>
<protein>
    <recommendedName>
        <fullName evidence="1">Novel STAND NTPase 3 domain-containing protein</fullName>
    </recommendedName>
</protein>
<feature type="domain" description="Novel STAND NTPase 3" evidence="1">
    <location>
        <begin position="40"/>
        <end position="165"/>
    </location>
</feature>
<sequence>MHILKILKPIDIYVLCMELLEEFVKRHDKSKTNATLETKYIGNEKVEEVLNKLEKNQIVLIHGLPGVGKTRLAIELCSRLIDKANIICMRSTGESGYQDIKTNLDSKKINYIFLDDAEQVENIKAMFELMYNETFKSKIKFILTLREYHVEKLEPLIKEFEFDKYALSRMTEEDIRELIINLLNNPDSETINTIKGLSKCNPRMAVIASNLLKQGKDLSSNTMQNRVLDVYYSEIIRQNNLSDDDQHALFILSFLNTIHLSKLEKEDINKLLNYCEIDRTQFKKSINKMIRMGLLQSKREAIKVADQSLSDYILVKYTEREQLFKLRELYLNLYPQYSDKLSEMVNRVSVFSEWNTWKKYVTKEAKYIYENVIDENDKVEFLTQYATVLPLQSFLFCQEYIDDLKEETFDVTIEEFNNNIESNKTNKIVDLISTLDATEYNEEAIKLLINFLQKAPNNYISIYTSLVRDIGFKINGANLISQRNLIITLLMDEPSSKMVDNLVKIKICEEFLNYYTNKVYWSKDALKYCMYEFESNEQLKLFHTKIFDLLYKIYELENDELNLQIEKVLLSYPKGKVKEDNKQIVLNDFNYISEKFLEPQKSLTFNQEIIKQAFYYKFKNSEYDIWPKDFQESNKHRIYRVFSNNHIYKKSDRDYIDVEEKVKANKCLDLVKEYKDNLLGLFNTLSEFQNNQLIWDNKFEYLVGHAYYKLNSTDQKEYLKRLLNSKFKIDSYFICYFIIHLSYTDGKEVLDAIDKDVLPIYRIANELQCEKITEKQYAKLSEYIEKSTKEIYRIFNILNFDKYIEYENRLLEILIGKFEASDNKAEFFMPITNQKEKVLEVVNLIGKQKFQELYIELLPKAEFDHLGDYLECIIQEADAKFVSDILMAINIADGNRCDYFGERFTILWKNKDIKEGVNLYLDYLIRIDKTLIGGWVNPVLKEMLLHDVEKSQKYILQEIKQSTDKQRLVTLYNIARYTYDNEYFIEIFKLFKEKNLNIEELRKIHIDKMHESWTNSRMPLLDKRIKFLNDLIEVMDELKMFKCKLHLCDNLDQTYDEKDRQEEAEFIGDIFI</sequence>